<gene>
    <name evidence="1" type="ORF">A45J_1722</name>
</gene>
<proteinExistence type="predicted"/>
<accession>A0A5J4KXI6</accession>
<dbReference type="SUPFAM" id="SSF52091">
    <property type="entry name" value="SpoIIaa-like"/>
    <property type="match status" value="1"/>
</dbReference>
<reference evidence="1" key="1">
    <citation type="submission" date="2019-10" db="EMBL/GenBank/DDBJ databases">
        <title>Metagenomic sequencing of thiosulfate-disproportionating enrichment culture.</title>
        <authorList>
            <person name="Umezawa K."/>
            <person name="Kojima H."/>
            <person name="Fukui M."/>
        </authorList>
    </citation>
    <scope>NUCLEOTIDE SEQUENCE</scope>
    <source>
        <strain evidence="1">45J</strain>
    </source>
</reference>
<comment type="caution">
    <text evidence="1">The sequence shown here is derived from an EMBL/GenBank/DDBJ whole genome shotgun (WGS) entry which is preliminary data.</text>
</comment>
<dbReference type="InterPro" id="IPR036513">
    <property type="entry name" value="STAS_dom_sf"/>
</dbReference>
<organism evidence="1">
    <name type="scientific">hot springs metagenome</name>
    <dbReference type="NCBI Taxonomy" id="433727"/>
    <lineage>
        <taxon>unclassified sequences</taxon>
        <taxon>metagenomes</taxon>
        <taxon>ecological metagenomes</taxon>
    </lineage>
</organism>
<sequence>MEAIASGISEVTITGEIKSINDYLDIKKVITELIENNDVDSITIKIPTSASINSALIGFFLRLVHENKIKLTIHVGNDRLLNLLNIMNLMTIFNVQKKI</sequence>
<dbReference type="EMBL" id="BLAB01000001">
    <property type="protein sequence ID" value="GER93964.1"/>
    <property type="molecule type" value="Genomic_DNA"/>
</dbReference>
<evidence type="ECO:0008006" key="2">
    <source>
        <dbReference type="Google" id="ProtNLM"/>
    </source>
</evidence>
<evidence type="ECO:0000313" key="1">
    <source>
        <dbReference type="EMBL" id="GER93964.1"/>
    </source>
</evidence>
<dbReference type="AlphaFoldDB" id="A0A5J4KXI6"/>
<protein>
    <recommendedName>
        <fullName evidence="2">STAS domain-containing protein</fullName>
    </recommendedName>
</protein>
<name>A0A5J4KXI6_9ZZZZ</name>